<dbReference type="InterPro" id="IPR011010">
    <property type="entry name" value="DNA_brk_join_enz"/>
</dbReference>
<proteinExistence type="inferred from homology"/>
<sequence length="208" mass="23513">MNDAASGNVVTLHPTTESRTVRTRSDNDEARGRKFLTREEVHQLIKAARKSRHGPRDALMIRLAFEHGLRISELVALKWQHFDLNSGHTVTVQRAKGSLDGTHPLQGDTIRALKRYRDASGRQHGYVFVNERGAPVSIDGFRKMFHRLSEKALGMKWNPHALRHACGVHLINSGTDIRTVQQYMGHANIQNTVLYTALSGKQFERLAF</sequence>
<dbReference type="SUPFAM" id="SSF56349">
    <property type="entry name" value="DNA breaking-rejoining enzymes"/>
    <property type="match status" value="1"/>
</dbReference>
<dbReference type="EMBL" id="RZHG01000009">
    <property type="protein sequence ID" value="RUR32739.1"/>
    <property type="molecule type" value="Genomic_DNA"/>
</dbReference>
<dbReference type="RefSeq" id="WP_126944854.1">
    <property type="nucleotide sequence ID" value="NZ_RZHG01000009.1"/>
</dbReference>
<accession>A0A433KT19</accession>
<gene>
    <name evidence="7" type="ORF">ELY33_04995</name>
</gene>
<keyword evidence="4" id="KW-0233">DNA recombination</keyword>
<dbReference type="OrthoDB" id="9801717at2"/>
<dbReference type="AlphaFoldDB" id="A0A433KT19"/>
<keyword evidence="3" id="KW-0238">DNA-binding</keyword>
<organism evidence="7 8">
    <name type="scientific">Vreelandella andesensis</name>
    <dbReference type="NCBI Taxonomy" id="447567"/>
    <lineage>
        <taxon>Bacteria</taxon>
        <taxon>Pseudomonadati</taxon>
        <taxon>Pseudomonadota</taxon>
        <taxon>Gammaproteobacteria</taxon>
        <taxon>Oceanospirillales</taxon>
        <taxon>Halomonadaceae</taxon>
        <taxon>Vreelandella</taxon>
    </lineage>
</organism>
<evidence type="ECO:0000256" key="1">
    <source>
        <dbReference type="ARBA" id="ARBA00008857"/>
    </source>
</evidence>
<evidence type="ECO:0000313" key="8">
    <source>
        <dbReference type="Proteomes" id="UP000287336"/>
    </source>
</evidence>
<evidence type="ECO:0000256" key="5">
    <source>
        <dbReference type="SAM" id="MobiDB-lite"/>
    </source>
</evidence>
<protein>
    <submittedName>
        <fullName evidence="7">Transcriptional regulator</fullName>
    </submittedName>
</protein>
<evidence type="ECO:0000256" key="3">
    <source>
        <dbReference type="ARBA" id="ARBA00023125"/>
    </source>
</evidence>
<comment type="similarity">
    <text evidence="1">Belongs to the 'phage' integrase family.</text>
</comment>
<dbReference type="PROSITE" id="PS51898">
    <property type="entry name" value="TYR_RECOMBINASE"/>
    <property type="match status" value="1"/>
</dbReference>
<keyword evidence="2" id="KW-0229">DNA integration</keyword>
<dbReference type="InterPro" id="IPR002104">
    <property type="entry name" value="Integrase_catalytic"/>
</dbReference>
<name>A0A433KT19_9GAMM</name>
<feature type="compositionally biased region" description="Basic and acidic residues" evidence="5">
    <location>
        <begin position="19"/>
        <end position="32"/>
    </location>
</feature>
<dbReference type="InterPro" id="IPR013762">
    <property type="entry name" value="Integrase-like_cat_sf"/>
</dbReference>
<keyword evidence="8" id="KW-1185">Reference proteome</keyword>
<evidence type="ECO:0000313" key="7">
    <source>
        <dbReference type="EMBL" id="RUR32739.1"/>
    </source>
</evidence>
<comment type="caution">
    <text evidence="7">The sequence shown here is derived from an EMBL/GenBank/DDBJ whole genome shotgun (WGS) entry which is preliminary data.</text>
</comment>
<dbReference type="InterPro" id="IPR050090">
    <property type="entry name" value="Tyrosine_recombinase_XerCD"/>
</dbReference>
<dbReference type="PANTHER" id="PTHR30349">
    <property type="entry name" value="PHAGE INTEGRASE-RELATED"/>
    <property type="match status" value="1"/>
</dbReference>
<feature type="domain" description="Tyr recombinase" evidence="6">
    <location>
        <begin position="31"/>
        <end position="208"/>
    </location>
</feature>
<dbReference type="PANTHER" id="PTHR30349:SF41">
    <property type="entry name" value="INTEGRASE_RECOMBINASE PROTEIN MJ0367-RELATED"/>
    <property type="match status" value="1"/>
</dbReference>
<dbReference type="GO" id="GO:0006310">
    <property type="term" value="P:DNA recombination"/>
    <property type="evidence" value="ECO:0007669"/>
    <property type="project" value="UniProtKB-KW"/>
</dbReference>
<dbReference type="GO" id="GO:0003677">
    <property type="term" value="F:DNA binding"/>
    <property type="evidence" value="ECO:0007669"/>
    <property type="project" value="UniProtKB-KW"/>
</dbReference>
<dbReference type="GO" id="GO:0015074">
    <property type="term" value="P:DNA integration"/>
    <property type="evidence" value="ECO:0007669"/>
    <property type="project" value="UniProtKB-KW"/>
</dbReference>
<evidence type="ECO:0000256" key="4">
    <source>
        <dbReference type="ARBA" id="ARBA00023172"/>
    </source>
</evidence>
<dbReference type="Pfam" id="PF00589">
    <property type="entry name" value="Phage_integrase"/>
    <property type="match status" value="1"/>
</dbReference>
<dbReference type="Gene3D" id="1.10.443.10">
    <property type="entry name" value="Intergrase catalytic core"/>
    <property type="match status" value="1"/>
</dbReference>
<evidence type="ECO:0000256" key="2">
    <source>
        <dbReference type="ARBA" id="ARBA00022908"/>
    </source>
</evidence>
<dbReference type="Proteomes" id="UP000287336">
    <property type="component" value="Unassembled WGS sequence"/>
</dbReference>
<evidence type="ECO:0000259" key="6">
    <source>
        <dbReference type="PROSITE" id="PS51898"/>
    </source>
</evidence>
<reference evidence="7 8" key="1">
    <citation type="submission" date="2018-12" db="EMBL/GenBank/DDBJ databases">
        <title>three novel Halomonas strain isolated from plants.</title>
        <authorList>
            <person name="Sun C."/>
        </authorList>
    </citation>
    <scope>NUCLEOTIDE SEQUENCE [LARGE SCALE GENOMIC DNA]</scope>
    <source>
        <strain evidence="7 8">DSM 19434</strain>
    </source>
</reference>
<feature type="region of interest" description="Disordered" evidence="5">
    <location>
        <begin position="1"/>
        <end position="32"/>
    </location>
</feature>